<dbReference type="AlphaFoldDB" id="A0A7T8JV85"/>
<keyword evidence="2" id="KW-1185">Reference proteome</keyword>
<sequence length="83" mass="9500">YFNMIPPPSICGFLATSLEFFPWNPSRANRSFRLPVDPKEAYKYMSIEPLRSFDPTTVTAGSIRAKHLLPREDSVFGSDDCLW</sequence>
<dbReference type="EMBL" id="CP045904">
    <property type="protein sequence ID" value="QQP35784.1"/>
    <property type="molecule type" value="Genomic_DNA"/>
</dbReference>
<evidence type="ECO:0000313" key="1">
    <source>
        <dbReference type="EMBL" id="QQP35784.1"/>
    </source>
</evidence>
<organism evidence="1 2">
    <name type="scientific">Caligus rogercresseyi</name>
    <name type="common">Sea louse</name>
    <dbReference type="NCBI Taxonomy" id="217165"/>
    <lineage>
        <taxon>Eukaryota</taxon>
        <taxon>Metazoa</taxon>
        <taxon>Ecdysozoa</taxon>
        <taxon>Arthropoda</taxon>
        <taxon>Crustacea</taxon>
        <taxon>Multicrustacea</taxon>
        <taxon>Hexanauplia</taxon>
        <taxon>Copepoda</taxon>
        <taxon>Siphonostomatoida</taxon>
        <taxon>Caligidae</taxon>
        <taxon>Caligus</taxon>
    </lineage>
</organism>
<reference evidence="2" key="1">
    <citation type="submission" date="2021-01" db="EMBL/GenBank/DDBJ databases">
        <title>Caligus Genome Assembly.</title>
        <authorList>
            <person name="Gallardo-Escarate C."/>
        </authorList>
    </citation>
    <scope>NUCLEOTIDE SEQUENCE [LARGE SCALE GENOMIC DNA]</scope>
</reference>
<protein>
    <submittedName>
        <fullName evidence="1">Uncharacterized protein</fullName>
    </submittedName>
</protein>
<name>A0A7T8JV85_CALRO</name>
<dbReference type="Proteomes" id="UP000595437">
    <property type="component" value="Chromosome 15"/>
</dbReference>
<evidence type="ECO:0000313" key="2">
    <source>
        <dbReference type="Proteomes" id="UP000595437"/>
    </source>
</evidence>
<gene>
    <name evidence="1" type="ORF">FKW44_020669</name>
</gene>
<proteinExistence type="predicted"/>
<accession>A0A7T8JV85</accession>
<feature type="non-terminal residue" evidence="1">
    <location>
        <position position="1"/>
    </location>
</feature>